<evidence type="ECO:0000256" key="13">
    <source>
        <dbReference type="ARBA" id="ARBA00042123"/>
    </source>
</evidence>
<protein>
    <recommendedName>
        <fullName evidence="12">Enoyl-[acyl-carrier-protein] reductase, mitochondrial</fullName>
        <ecNumber evidence="11">1.3.1.104</ecNumber>
    </recommendedName>
    <alternativeName>
        <fullName evidence="13">2-enoyl thioester reductase</fullName>
    </alternativeName>
</protein>
<dbReference type="eggNOG" id="KOG0025">
    <property type="taxonomic scope" value="Eukaryota"/>
</dbReference>
<evidence type="ECO:0000259" key="15">
    <source>
        <dbReference type="SMART" id="SM00829"/>
    </source>
</evidence>
<dbReference type="GO" id="GO:0005739">
    <property type="term" value="C:mitochondrion"/>
    <property type="evidence" value="ECO:0000318"/>
    <property type="project" value="GO_Central"/>
</dbReference>
<evidence type="ECO:0000256" key="4">
    <source>
        <dbReference type="ARBA" id="ARBA00022832"/>
    </source>
</evidence>
<dbReference type="GO" id="GO:0006631">
    <property type="term" value="P:fatty acid metabolic process"/>
    <property type="evidence" value="ECO:0000318"/>
    <property type="project" value="GO_Central"/>
</dbReference>
<dbReference type="STRING" id="4432.A0A1U7ZNU2"/>
<keyword evidence="6" id="KW-0809">Transit peptide</keyword>
<dbReference type="GO" id="GO:0006633">
    <property type="term" value="P:fatty acid biosynthetic process"/>
    <property type="evidence" value="ECO:0007669"/>
    <property type="project" value="UniProtKB-KW"/>
</dbReference>
<evidence type="ECO:0000256" key="8">
    <source>
        <dbReference type="ARBA" id="ARBA00023098"/>
    </source>
</evidence>
<dbReference type="OMA" id="YGYTQSK"/>
<gene>
    <name evidence="17" type="primary">LOC104594723</name>
</gene>
<dbReference type="InParanoid" id="A0A1U7ZNU2"/>
<evidence type="ECO:0000256" key="9">
    <source>
        <dbReference type="ARBA" id="ARBA00023128"/>
    </source>
</evidence>
<evidence type="ECO:0000256" key="1">
    <source>
        <dbReference type="ARBA" id="ARBA00004173"/>
    </source>
</evidence>
<keyword evidence="9" id="KW-0496">Mitochondrion</keyword>
<dbReference type="Pfam" id="PF00107">
    <property type="entry name" value="ADH_zinc_N"/>
    <property type="match status" value="1"/>
</dbReference>
<dbReference type="SUPFAM" id="SSF50129">
    <property type="entry name" value="GroES-like"/>
    <property type="match status" value="1"/>
</dbReference>
<dbReference type="GeneID" id="104594723"/>
<dbReference type="PANTHER" id="PTHR43981">
    <property type="entry name" value="ENOYL-[ACYL-CARRIER-PROTEIN] REDUCTASE, MITOCHONDRIAL"/>
    <property type="match status" value="1"/>
</dbReference>
<evidence type="ECO:0000256" key="2">
    <source>
        <dbReference type="ARBA" id="ARBA00010371"/>
    </source>
</evidence>
<dbReference type="GO" id="GO:0141148">
    <property type="term" value="F:enoyl-[acyl-carrier-protein] reductase (NADPH) activity"/>
    <property type="evidence" value="ECO:0007669"/>
    <property type="project" value="UniProtKB-EC"/>
</dbReference>
<dbReference type="RefSeq" id="XP_010253462.1">
    <property type="nucleotide sequence ID" value="XM_010255160.2"/>
</dbReference>
<name>A0A1U7ZNU2_NELNU</name>
<keyword evidence="16" id="KW-1185">Reference proteome</keyword>
<dbReference type="AlphaFoldDB" id="A0A1U7ZNU2"/>
<accession>A0A1U7ZNU2</accession>
<evidence type="ECO:0000313" key="16">
    <source>
        <dbReference type="Proteomes" id="UP000189703"/>
    </source>
</evidence>
<dbReference type="FunCoup" id="A0A1U7ZNU2">
    <property type="interactions" value="3765"/>
</dbReference>
<dbReference type="CDD" id="cd08290">
    <property type="entry name" value="ETR"/>
    <property type="match status" value="1"/>
</dbReference>
<comment type="similarity">
    <text evidence="2">Belongs to the zinc-containing alcohol dehydrogenase family. Quinone oxidoreductase subfamily.</text>
</comment>
<evidence type="ECO:0000256" key="12">
    <source>
        <dbReference type="ARBA" id="ARBA00041058"/>
    </source>
</evidence>
<evidence type="ECO:0000256" key="14">
    <source>
        <dbReference type="ARBA" id="ARBA00048843"/>
    </source>
</evidence>
<evidence type="ECO:0000256" key="6">
    <source>
        <dbReference type="ARBA" id="ARBA00022946"/>
    </source>
</evidence>
<dbReference type="Gene3D" id="3.40.50.720">
    <property type="entry name" value="NAD(P)-binding Rossmann-like Domain"/>
    <property type="match status" value="1"/>
</dbReference>
<dbReference type="InterPro" id="IPR020843">
    <property type="entry name" value="ER"/>
</dbReference>
<dbReference type="Gene3D" id="3.90.180.10">
    <property type="entry name" value="Medium-chain alcohol dehydrogenases, catalytic domain"/>
    <property type="match status" value="1"/>
</dbReference>
<feature type="domain" description="Enoyl reductase (ER)" evidence="15">
    <location>
        <begin position="53"/>
        <end position="372"/>
    </location>
</feature>
<comment type="catalytic activity">
    <reaction evidence="14">
        <text>a 2,3-saturated acyl-[ACP] + NADP(+) = a (2E)-enoyl-[ACP] + NADPH + H(+)</text>
        <dbReference type="Rhea" id="RHEA:22564"/>
        <dbReference type="Rhea" id="RHEA-COMP:9925"/>
        <dbReference type="Rhea" id="RHEA-COMP:9926"/>
        <dbReference type="ChEBI" id="CHEBI:15378"/>
        <dbReference type="ChEBI" id="CHEBI:57783"/>
        <dbReference type="ChEBI" id="CHEBI:58349"/>
        <dbReference type="ChEBI" id="CHEBI:78784"/>
        <dbReference type="ChEBI" id="CHEBI:78785"/>
        <dbReference type="EC" id="1.3.1.104"/>
    </reaction>
</comment>
<evidence type="ECO:0000256" key="5">
    <source>
        <dbReference type="ARBA" id="ARBA00022857"/>
    </source>
</evidence>
<dbReference type="SUPFAM" id="SSF51735">
    <property type="entry name" value="NAD(P)-binding Rossmann-fold domains"/>
    <property type="match status" value="1"/>
</dbReference>
<keyword evidence="7" id="KW-0560">Oxidoreductase</keyword>
<dbReference type="Pfam" id="PF08240">
    <property type="entry name" value="ADH_N"/>
    <property type="match status" value="1"/>
</dbReference>
<evidence type="ECO:0000256" key="7">
    <source>
        <dbReference type="ARBA" id="ARBA00023002"/>
    </source>
</evidence>
<reference evidence="17" key="1">
    <citation type="submission" date="2025-08" db="UniProtKB">
        <authorList>
            <consortium name="RefSeq"/>
        </authorList>
    </citation>
    <scope>IDENTIFICATION</scope>
</reference>
<evidence type="ECO:0000256" key="3">
    <source>
        <dbReference type="ARBA" id="ARBA00022516"/>
    </source>
</evidence>
<dbReference type="InterPro" id="IPR013154">
    <property type="entry name" value="ADH-like_N"/>
</dbReference>
<dbReference type="PANTHER" id="PTHR43981:SF2">
    <property type="entry name" value="ENOYL-[ACYL-CARRIER-PROTEIN] REDUCTASE, MITOCHONDRIAL"/>
    <property type="match status" value="1"/>
</dbReference>
<dbReference type="KEGG" id="nnu:104594723"/>
<comment type="subcellular location">
    <subcellularLocation>
        <location evidence="1">Mitochondrion</location>
    </subcellularLocation>
</comment>
<keyword evidence="10" id="KW-0275">Fatty acid biosynthesis</keyword>
<sequence>MGFLRLVAPKALRAPSIFNGLPSGFPRNETVSIRAYSATMSPPSKAVVYEQHGSPDQVTRLINLPPVELKDNDVCVRMLAAPINPSDINRIEGVYPVRPPLPAIGGYEGVGEVHSLGSAVRGLSPGDWVIPSPPSFGTWQTYIVKEENAWHKISKDIPMEYAATVTVNPLTALRMLEDFTELKPGDCIVQNGATSMVGQCIIQLARIRGTHSINVIRDRAGSEEVKDRLKELGADEVYTESQLEMKNVKSLLGNLPEPALGFNCVGGNSASLVLKFLRQGGTMVTYGGMSKKPVTVSTSSFIFKDLSLRGFWLQKWMGSERAKDCRVMIDYLLDLVHKGKFKYEMELVPFDDFHVALDKALGKLGSHSKQVLRF</sequence>
<evidence type="ECO:0000256" key="10">
    <source>
        <dbReference type="ARBA" id="ARBA00023160"/>
    </source>
</evidence>
<evidence type="ECO:0000313" key="17">
    <source>
        <dbReference type="RefSeq" id="XP_010253462.1"/>
    </source>
</evidence>
<keyword evidence="3" id="KW-0444">Lipid biosynthesis</keyword>
<evidence type="ECO:0000256" key="11">
    <source>
        <dbReference type="ARBA" id="ARBA00038963"/>
    </source>
</evidence>
<keyword evidence="4" id="KW-0276">Fatty acid metabolism</keyword>
<proteinExistence type="inferred from homology"/>
<dbReference type="InterPro" id="IPR051034">
    <property type="entry name" value="Mito_Enoyl-ACP_Reductase"/>
</dbReference>
<dbReference type="OrthoDB" id="7482721at2759"/>
<organism evidence="16 17">
    <name type="scientific">Nelumbo nucifera</name>
    <name type="common">Sacred lotus</name>
    <dbReference type="NCBI Taxonomy" id="4432"/>
    <lineage>
        <taxon>Eukaryota</taxon>
        <taxon>Viridiplantae</taxon>
        <taxon>Streptophyta</taxon>
        <taxon>Embryophyta</taxon>
        <taxon>Tracheophyta</taxon>
        <taxon>Spermatophyta</taxon>
        <taxon>Magnoliopsida</taxon>
        <taxon>Proteales</taxon>
        <taxon>Nelumbonaceae</taxon>
        <taxon>Nelumbo</taxon>
    </lineage>
</organism>
<dbReference type="Proteomes" id="UP000189703">
    <property type="component" value="Unplaced"/>
</dbReference>
<dbReference type="FunFam" id="3.40.50.720:FF:000112">
    <property type="entry name" value="Enoyl-[acyl-carrier-protein] reductase 1, mitochondrial"/>
    <property type="match status" value="1"/>
</dbReference>
<dbReference type="EC" id="1.3.1.104" evidence="11"/>
<dbReference type="SMART" id="SM00829">
    <property type="entry name" value="PKS_ER"/>
    <property type="match status" value="1"/>
</dbReference>
<dbReference type="InterPro" id="IPR013149">
    <property type="entry name" value="ADH-like_C"/>
</dbReference>
<keyword evidence="5" id="KW-0521">NADP</keyword>
<dbReference type="InterPro" id="IPR011032">
    <property type="entry name" value="GroES-like_sf"/>
</dbReference>
<dbReference type="FunFam" id="3.90.180.10:FF:000010">
    <property type="entry name" value="Enoyl-[acyl-carrier-protein] reductase, mitochondrial"/>
    <property type="match status" value="1"/>
</dbReference>
<keyword evidence="8" id="KW-0443">Lipid metabolism</keyword>
<dbReference type="InterPro" id="IPR036291">
    <property type="entry name" value="NAD(P)-bd_dom_sf"/>
</dbReference>